<evidence type="ECO:0000256" key="2">
    <source>
        <dbReference type="ARBA" id="ARBA00022801"/>
    </source>
</evidence>
<dbReference type="RefSeq" id="XP_024334684.1">
    <property type="nucleotide sequence ID" value="XM_024486957.1"/>
</dbReference>
<dbReference type="SUPFAM" id="SSF53474">
    <property type="entry name" value="alpha/beta-Hydrolases"/>
    <property type="match status" value="1"/>
</dbReference>
<dbReference type="InterPro" id="IPR050266">
    <property type="entry name" value="AB_hydrolase_sf"/>
</dbReference>
<dbReference type="GeneID" id="36331906"/>
<dbReference type="PIRSF" id="PIRSF005539">
    <property type="entry name" value="Pept_S33_TRI_F1"/>
    <property type="match status" value="1"/>
</dbReference>
<sequence length="301" mass="33727">MSETIGTVDFPYGSETYKTWFKVVGHLQSSRPPLVILHGGPGMSHHYMLPHADLASLHGIPVVFYDQIGIGDSTHLPNKPNEFWTVELFMDELDNLLSALGISDNFDLLGNSWGAMLAGHYAAARHPPGMKHVVIANGGASMELWQTGTQKLLERMPDDVRAVIEKGEREGKRDTKEFQDAMSAYNHKHICKVVPWPAELVRSFAATDEDPTVYSIMIGPSEFNVEGTLRTWSIVDIVHNITAPTLLINARDDTAQDIGLLPFFRQVARVKWVQFARSSHLPCFEEKERYLDVVADFLIET</sequence>
<evidence type="ECO:0000313" key="4">
    <source>
        <dbReference type="EMBL" id="OSX57890.1"/>
    </source>
</evidence>
<evidence type="ECO:0000259" key="3">
    <source>
        <dbReference type="Pfam" id="PF00561"/>
    </source>
</evidence>
<dbReference type="Proteomes" id="UP000194127">
    <property type="component" value="Unassembled WGS sequence"/>
</dbReference>
<dbReference type="EMBL" id="KZ110606">
    <property type="protein sequence ID" value="OSX57890.1"/>
    <property type="molecule type" value="Genomic_DNA"/>
</dbReference>
<dbReference type="GO" id="GO:0016020">
    <property type="term" value="C:membrane"/>
    <property type="evidence" value="ECO:0007669"/>
    <property type="project" value="TreeGrafter"/>
</dbReference>
<dbReference type="PRINTS" id="PR00793">
    <property type="entry name" value="PROAMNOPTASE"/>
</dbReference>
<keyword evidence="5" id="KW-1185">Reference proteome</keyword>
<dbReference type="InterPro" id="IPR005945">
    <property type="entry name" value="Pro_imino_pep"/>
</dbReference>
<evidence type="ECO:0000313" key="5">
    <source>
        <dbReference type="Proteomes" id="UP000194127"/>
    </source>
</evidence>
<dbReference type="Pfam" id="PF00561">
    <property type="entry name" value="Abhydrolase_1"/>
    <property type="match status" value="1"/>
</dbReference>
<name>A0A1X6MNH0_9APHY</name>
<dbReference type="AlphaFoldDB" id="A0A1X6MNH0"/>
<dbReference type="GO" id="GO:0006508">
    <property type="term" value="P:proteolysis"/>
    <property type="evidence" value="ECO:0007669"/>
    <property type="project" value="InterPro"/>
</dbReference>
<feature type="domain" description="AB hydrolase-1" evidence="3">
    <location>
        <begin position="32"/>
        <end position="286"/>
    </location>
</feature>
<protein>
    <recommendedName>
        <fullName evidence="3">AB hydrolase-1 domain-containing protein</fullName>
    </recommendedName>
</protein>
<evidence type="ECO:0000256" key="1">
    <source>
        <dbReference type="ARBA" id="ARBA00010088"/>
    </source>
</evidence>
<keyword evidence="2" id="KW-0378">Hydrolase</keyword>
<dbReference type="NCBIfam" id="TIGR01250">
    <property type="entry name" value="pro_imino_pep_2"/>
    <property type="match status" value="1"/>
</dbReference>
<proteinExistence type="inferred from homology"/>
<comment type="similarity">
    <text evidence="1">Belongs to the peptidase S33 family.</text>
</comment>
<gene>
    <name evidence="4" type="ORF">POSPLADRAFT_1155572</name>
</gene>
<dbReference type="InterPro" id="IPR002410">
    <property type="entry name" value="Peptidase_S33"/>
</dbReference>
<dbReference type="PANTHER" id="PTHR43798:SF31">
    <property type="entry name" value="AB HYDROLASE SUPERFAMILY PROTEIN YCLE"/>
    <property type="match status" value="1"/>
</dbReference>
<reference evidence="4 5" key="1">
    <citation type="submission" date="2017-04" db="EMBL/GenBank/DDBJ databases">
        <title>Genome Sequence of the Model Brown-Rot Fungus Postia placenta SB12.</title>
        <authorList>
            <consortium name="DOE Joint Genome Institute"/>
            <person name="Gaskell J."/>
            <person name="Kersten P."/>
            <person name="Larrondo L.F."/>
            <person name="Canessa P."/>
            <person name="Martinez D."/>
            <person name="Hibbett D."/>
            <person name="Schmoll M."/>
            <person name="Kubicek C.P."/>
            <person name="Martinez A.T."/>
            <person name="Yadav J."/>
            <person name="Master E."/>
            <person name="Magnuson J.K."/>
            <person name="James T."/>
            <person name="Yaver D."/>
            <person name="Berka R."/>
            <person name="Labutti K."/>
            <person name="Lipzen A."/>
            <person name="Aerts A."/>
            <person name="Barry K."/>
            <person name="Henrissat B."/>
            <person name="Blanchette R."/>
            <person name="Grigoriev I."/>
            <person name="Cullen D."/>
        </authorList>
    </citation>
    <scope>NUCLEOTIDE SEQUENCE [LARGE SCALE GENOMIC DNA]</scope>
    <source>
        <strain evidence="4 5">MAD-698-R-SB12</strain>
    </source>
</reference>
<organism evidence="4 5">
    <name type="scientific">Postia placenta MAD-698-R-SB12</name>
    <dbReference type="NCBI Taxonomy" id="670580"/>
    <lineage>
        <taxon>Eukaryota</taxon>
        <taxon>Fungi</taxon>
        <taxon>Dikarya</taxon>
        <taxon>Basidiomycota</taxon>
        <taxon>Agaricomycotina</taxon>
        <taxon>Agaricomycetes</taxon>
        <taxon>Polyporales</taxon>
        <taxon>Adustoporiaceae</taxon>
        <taxon>Rhodonia</taxon>
    </lineage>
</organism>
<accession>A0A1X6MNH0</accession>
<dbReference type="GO" id="GO:0008233">
    <property type="term" value="F:peptidase activity"/>
    <property type="evidence" value="ECO:0007669"/>
    <property type="project" value="InterPro"/>
</dbReference>
<dbReference type="InterPro" id="IPR029058">
    <property type="entry name" value="AB_hydrolase_fold"/>
</dbReference>
<dbReference type="InterPro" id="IPR000073">
    <property type="entry name" value="AB_hydrolase_1"/>
</dbReference>
<dbReference type="PANTHER" id="PTHR43798">
    <property type="entry name" value="MONOACYLGLYCEROL LIPASE"/>
    <property type="match status" value="1"/>
</dbReference>
<dbReference type="OrthoDB" id="190201at2759"/>
<dbReference type="Gene3D" id="3.40.50.1820">
    <property type="entry name" value="alpha/beta hydrolase"/>
    <property type="match status" value="1"/>
</dbReference>